<name>A0A3N2PRA4_SODAK</name>
<proteinExistence type="predicted"/>
<organism evidence="1 2">
    <name type="scientific">Sodiomyces alkalinus (strain CBS 110278 / VKM F-3762 / F11)</name>
    <name type="common">Alkaliphilic filamentous fungus</name>
    <dbReference type="NCBI Taxonomy" id="1314773"/>
    <lineage>
        <taxon>Eukaryota</taxon>
        <taxon>Fungi</taxon>
        <taxon>Dikarya</taxon>
        <taxon>Ascomycota</taxon>
        <taxon>Pezizomycotina</taxon>
        <taxon>Sordariomycetes</taxon>
        <taxon>Hypocreomycetidae</taxon>
        <taxon>Glomerellales</taxon>
        <taxon>Plectosphaerellaceae</taxon>
        <taxon>Sodiomyces</taxon>
    </lineage>
</organism>
<dbReference type="EMBL" id="ML119058">
    <property type="protein sequence ID" value="ROT37000.1"/>
    <property type="molecule type" value="Genomic_DNA"/>
</dbReference>
<protein>
    <submittedName>
        <fullName evidence="1">Uncharacterized protein</fullName>
    </submittedName>
</protein>
<evidence type="ECO:0000313" key="1">
    <source>
        <dbReference type="EMBL" id="ROT37000.1"/>
    </source>
</evidence>
<gene>
    <name evidence="1" type="ORF">SODALDRAFT_212615</name>
</gene>
<evidence type="ECO:0000313" key="2">
    <source>
        <dbReference type="Proteomes" id="UP000272025"/>
    </source>
</evidence>
<dbReference type="RefSeq" id="XP_028464806.1">
    <property type="nucleotide sequence ID" value="XM_028607288.1"/>
</dbReference>
<dbReference type="AlphaFoldDB" id="A0A3N2PRA4"/>
<sequence>MNPSISSCVVSWHSVSGIPFPQPSRWLPLLAHEMRRGLKSHWVLDPTSFFPPNRRTEWRVGTGVGLFKRRLHALAAHHWMLGMQPIPAWQPHIVRMPHILPSTDTLLLPFLFARASQLLIPSSSKIRNVVLVLIGPFAFYPLSASWEGVQTYEEQGEMIPQSLAVPVNRQHENAVPSHRCPEPCLASLDRSCPVKGHQSRCPSCPASLRCHPVPSGSHRNNALQDDQTPSYFPFGYPVVWSGHLHFSSSPSLGLSFCIFLNASSTEAACR</sequence>
<accession>A0A3N2PRA4</accession>
<reference evidence="1 2" key="1">
    <citation type="journal article" date="2018" name="Mol. Ecol.">
        <title>The obligate alkalophilic soda-lake fungus Sodiomyces alkalinus has shifted to a protein diet.</title>
        <authorList>
            <person name="Grum-Grzhimaylo A.A."/>
            <person name="Falkoski D.L."/>
            <person name="van den Heuvel J."/>
            <person name="Valero-Jimenez C.A."/>
            <person name="Min B."/>
            <person name="Choi I.G."/>
            <person name="Lipzen A."/>
            <person name="Daum C.G."/>
            <person name="Aanen D.K."/>
            <person name="Tsang A."/>
            <person name="Henrissat B."/>
            <person name="Bilanenko E.N."/>
            <person name="de Vries R.P."/>
            <person name="van Kan J.A.L."/>
            <person name="Grigoriev I.V."/>
            <person name="Debets A.J.M."/>
        </authorList>
    </citation>
    <scope>NUCLEOTIDE SEQUENCE [LARGE SCALE GENOMIC DNA]</scope>
    <source>
        <strain evidence="1 2">F11</strain>
    </source>
</reference>
<dbReference type="Proteomes" id="UP000272025">
    <property type="component" value="Unassembled WGS sequence"/>
</dbReference>
<keyword evidence="2" id="KW-1185">Reference proteome</keyword>
<dbReference type="GeneID" id="39575766"/>